<feature type="transmembrane region" description="Helical" evidence="4">
    <location>
        <begin position="393"/>
        <end position="417"/>
    </location>
</feature>
<name>A0A1L9RXS9_ASPWE</name>
<dbReference type="EMBL" id="KV878210">
    <property type="protein sequence ID" value="OJJ39729.1"/>
    <property type="molecule type" value="Genomic_DNA"/>
</dbReference>
<keyword evidence="4" id="KW-0812">Transmembrane</keyword>
<evidence type="ECO:0000313" key="7">
    <source>
        <dbReference type="Proteomes" id="UP000184383"/>
    </source>
</evidence>
<dbReference type="GO" id="GO:0016740">
    <property type="term" value="F:transferase activity"/>
    <property type="evidence" value="ECO:0007669"/>
    <property type="project" value="UniProtKB-KW"/>
</dbReference>
<feature type="transmembrane region" description="Helical" evidence="4">
    <location>
        <begin position="360"/>
        <end position="381"/>
    </location>
</feature>
<dbReference type="InterPro" id="IPR006598">
    <property type="entry name" value="CAP10"/>
</dbReference>
<feature type="transmembrane region" description="Helical" evidence="4">
    <location>
        <begin position="12"/>
        <end position="34"/>
    </location>
</feature>
<keyword evidence="4" id="KW-1133">Transmembrane helix</keyword>
<proteinExistence type="inferred from homology"/>
<feature type="transmembrane region" description="Helical" evidence="4">
    <location>
        <begin position="328"/>
        <end position="348"/>
    </location>
</feature>
<dbReference type="VEuPathDB" id="FungiDB:ASPWEDRAFT_49630"/>
<dbReference type="SMART" id="SM00672">
    <property type="entry name" value="CAP10"/>
    <property type="match status" value="1"/>
</dbReference>
<evidence type="ECO:0000256" key="3">
    <source>
        <dbReference type="SAM" id="MobiDB-lite"/>
    </source>
</evidence>
<feature type="compositionally biased region" description="Polar residues" evidence="3">
    <location>
        <begin position="590"/>
        <end position="605"/>
    </location>
</feature>
<dbReference type="AlphaFoldDB" id="A0A1L9RXS9"/>
<feature type="transmembrane region" description="Helical" evidence="4">
    <location>
        <begin position="40"/>
        <end position="59"/>
    </location>
</feature>
<keyword evidence="7" id="KW-1185">Reference proteome</keyword>
<feature type="transmembrane region" description="Helical" evidence="4">
    <location>
        <begin position="272"/>
        <end position="290"/>
    </location>
</feature>
<organism evidence="6 7">
    <name type="scientific">Aspergillus wentii DTO 134E9</name>
    <dbReference type="NCBI Taxonomy" id="1073089"/>
    <lineage>
        <taxon>Eukaryota</taxon>
        <taxon>Fungi</taxon>
        <taxon>Dikarya</taxon>
        <taxon>Ascomycota</taxon>
        <taxon>Pezizomycotina</taxon>
        <taxon>Eurotiomycetes</taxon>
        <taxon>Eurotiomycetidae</taxon>
        <taxon>Eurotiales</taxon>
        <taxon>Aspergillaceae</taxon>
        <taxon>Aspergillus</taxon>
        <taxon>Aspergillus subgen. Cremei</taxon>
    </lineage>
</organism>
<feature type="region of interest" description="Disordered" evidence="3">
    <location>
        <begin position="585"/>
        <end position="617"/>
    </location>
</feature>
<keyword evidence="4" id="KW-0472">Membrane</keyword>
<dbReference type="Proteomes" id="UP000184383">
    <property type="component" value="Unassembled WGS sequence"/>
</dbReference>
<keyword evidence="2" id="KW-0808">Transferase</keyword>
<feature type="transmembrane region" description="Helical" evidence="4">
    <location>
        <begin position="195"/>
        <end position="213"/>
    </location>
</feature>
<feature type="transmembrane region" description="Helical" evidence="4">
    <location>
        <begin position="109"/>
        <end position="126"/>
    </location>
</feature>
<evidence type="ECO:0000256" key="4">
    <source>
        <dbReference type="SAM" id="Phobius"/>
    </source>
</evidence>
<feature type="transmembrane region" description="Helical" evidence="4">
    <location>
        <begin position="302"/>
        <end position="321"/>
    </location>
</feature>
<evidence type="ECO:0000313" key="6">
    <source>
        <dbReference type="EMBL" id="OJJ39729.1"/>
    </source>
</evidence>
<dbReference type="OrthoDB" id="541052at2759"/>
<evidence type="ECO:0000256" key="1">
    <source>
        <dbReference type="ARBA" id="ARBA00010118"/>
    </source>
</evidence>
<dbReference type="RefSeq" id="XP_040693405.1">
    <property type="nucleotide sequence ID" value="XM_040837303.1"/>
</dbReference>
<feature type="transmembrane region" description="Helical" evidence="4">
    <location>
        <begin position="138"/>
        <end position="155"/>
    </location>
</feature>
<feature type="transmembrane region" description="Helical" evidence="4">
    <location>
        <begin position="233"/>
        <end position="251"/>
    </location>
</feature>
<gene>
    <name evidence="6" type="ORF">ASPWEDRAFT_49630</name>
</gene>
<comment type="similarity">
    <text evidence="1">Belongs to the glycosyltransferase 90 family.</text>
</comment>
<dbReference type="PANTHER" id="PTHR12203:SF35">
    <property type="entry name" value="PROTEIN O-GLUCOSYLTRANSFERASE 1"/>
    <property type="match status" value="1"/>
</dbReference>
<dbReference type="GeneID" id="63753151"/>
<dbReference type="PANTHER" id="PTHR12203">
    <property type="entry name" value="KDEL LYS-ASP-GLU-LEU CONTAINING - RELATED"/>
    <property type="match status" value="1"/>
</dbReference>
<dbReference type="InterPro" id="IPR051091">
    <property type="entry name" value="O-Glucosyltr/Glycosyltrsf_90"/>
</dbReference>
<evidence type="ECO:0000256" key="2">
    <source>
        <dbReference type="ARBA" id="ARBA00022679"/>
    </source>
</evidence>
<protein>
    <recommendedName>
        <fullName evidence="5">Glycosyl transferase CAP10 domain-containing protein</fullName>
    </recommendedName>
</protein>
<dbReference type="Pfam" id="PF05686">
    <property type="entry name" value="Glyco_transf_90"/>
    <property type="match status" value="1"/>
</dbReference>
<dbReference type="STRING" id="1073089.A0A1L9RXS9"/>
<sequence length="996" mass="112695">MGRFSAETGLRASVGVFLLSCIFLSTSYNTTFAFDRPVTSAVFACFLTGFSLLILGKFVHRFPKPTSSSYKHSAIPLTEFDDLPSPRGLSSPVSYAGDFPHTQYRNRSWWIKIALVTGIGCIRLIFYRQISLRIECAPAGYTYAIPFFVSLYDYWCHQRSRPVEKHSADGSSRSRMLVTLYKRVYYQFCRSRSRYVISAALLMVGGLMVSSFYEGRQSTYICPITSGLATGTRAFRLLSVLLDSLILIAAGELSREGTKSQEGTGKQTLRSWGYAFLGVATVWTVIQLIITRKDEGNLSFDARYLQSAFGQSFLVAVLTLSASQIVPYYGIVGLSILAGFILGYFSWASALFNGQEPFPLILSSHALIALTITFIGVMVFLYSRTASEEEPKFLYPFNIFMRSFFLFIFGVGLILAFSQPSLVNTHPIDLLIYDSRNHHGAWLSQASSSTSLAEAVMEYRKKYNQHPPPGFDKWYEYATSRSSVVIDEFDQIHDDLLPFRALTPERLRTLTHELATNPFNDVGALSIRDGSVRVQEGIKPTHAWMVSSAAQIIEKFSQHLPDMDLVFNLNDEPRVAVPWERASALKDQAKGQNPPSSESTVNSWSPDRKSGWAPIEPADQTPETIFIDTSWHNIFDRWVSQICPPSSKARSQRFWDRRGLCLSCIRPHSLGQFPLDWNAASDICHQPDLAQLHGFFISPASFKVAQDLTPVFSQSKVSGFSDILFPSPWNYVDKVKYEPSDEFPDPRYADKENTLFWIGSTSEGVSFDGGWKGIPRQRFSHLINNNTYNEVSVLLPINEPASEKTYEYQIMNGFAPSKELGLNASVQLSNPIVRCGDCDQQEKEFGTAPWTDFQNHWKYRYLFDLDGAGFSGRFVPFLQSHSLPFKTGLFRQWFDTRVTSWLHYVPIDLRLHGVWSTLAYFAGVDVTVGVSEAGDKIPLMEPHDVQGTWIAEEGRKWAEKALRKEDMEIYFFRLLLEWGRLTDDRRDSLAFTIELT</sequence>
<feature type="domain" description="Glycosyl transferase CAP10" evidence="5">
    <location>
        <begin position="673"/>
        <end position="985"/>
    </location>
</feature>
<reference evidence="7" key="1">
    <citation type="journal article" date="2017" name="Genome Biol.">
        <title>Comparative genomics reveals high biological diversity and specific adaptations in the industrially and medically important fungal genus Aspergillus.</title>
        <authorList>
            <person name="de Vries R.P."/>
            <person name="Riley R."/>
            <person name="Wiebenga A."/>
            <person name="Aguilar-Osorio G."/>
            <person name="Amillis S."/>
            <person name="Uchima C.A."/>
            <person name="Anderluh G."/>
            <person name="Asadollahi M."/>
            <person name="Askin M."/>
            <person name="Barry K."/>
            <person name="Battaglia E."/>
            <person name="Bayram O."/>
            <person name="Benocci T."/>
            <person name="Braus-Stromeyer S.A."/>
            <person name="Caldana C."/>
            <person name="Canovas D."/>
            <person name="Cerqueira G.C."/>
            <person name="Chen F."/>
            <person name="Chen W."/>
            <person name="Choi C."/>
            <person name="Clum A."/>
            <person name="Dos Santos R.A."/>
            <person name="Damasio A.R."/>
            <person name="Diallinas G."/>
            <person name="Emri T."/>
            <person name="Fekete E."/>
            <person name="Flipphi M."/>
            <person name="Freyberg S."/>
            <person name="Gallo A."/>
            <person name="Gournas C."/>
            <person name="Habgood R."/>
            <person name="Hainaut M."/>
            <person name="Harispe M.L."/>
            <person name="Henrissat B."/>
            <person name="Hilden K.S."/>
            <person name="Hope R."/>
            <person name="Hossain A."/>
            <person name="Karabika E."/>
            <person name="Karaffa L."/>
            <person name="Karanyi Z."/>
            <person name="Krasevec N."/>
            <person name="Kuo A."/>
            <person name="Kusch H."/>
            <person name="LaButti K."/>
            <person name="Lagendijk E.L."/>
            <person name="Lapidus A."/>
            <person name="Levasseur A."/>
            <person name="Lindquist E."/>
            <person name="Lipzen A."/>
            <person name="Logrieco A.F."/>
            <person name="MacCabe A."/>
            <person name="Maekelae M.R."/>
            <person name="Malavazi I."/>
            <person name="Melin P."/>
            <person name="Meyer V."/>
            <person name="Mielnichuk N."/>
            <person name="Miskei M."/>
            <person name="Molnar A.P."/>
            <person name="Mule G."/>
            <person name="Ngan C.Y."/>
            <person name="Orejas M."/>
            <person name="Orosz E."/>
            <person name="Ouedraogo J.P."/>
            <person name="Overkamp K.M."/>
            <person name="Park H.-S."/>
            <person name="Perrone G."/>
            <person name="Piumi F."/>
            <person name="Punt P.J."/>
            <person name="Ram A.F."/>
            <person name="Ramon A."/>
            <person name="Rauscher S."/>
            <person name="Record E."/>
            <person name="Riano-Pachon D.M."/>
            <person name="Robert V."/>
            <person name="Roehrig J."/>
            <person name="Ruller R."/>
            <person name="Salamov A."/>
            <person name="Salih N.S."/>
            <person name="Samson R.A."/>
            <person name="Sandor E."/>
            <person name="Sanguinetti M."/>
            <person name="Schuetze T."/>
            <person name="Sepcic K."/>
            <person name="Shelest E."/>
            <person name="Sherlock G."/>
            <person name="Sophianopoulou V."/>
            <person name="Squina F.M."/>
            <person name="Sun H."/>
            <person name="Susca A."/>
            <person name="Todd R.B."/>
            <person name="Tsang A."/>
            <person name="Unkles S.E."/>
            <person name="van de Wiele N."/>
            <person name="van Rossen-Uffink D."/>
            <person name="Oliveira J.V."/>
            <person name="Vesth T.C."/>
            <person name="Visser J."/>
            <person name="Yu J.-H."/>
            <person name="Zhou M."/>
            <person name="Andersen M.R."/>
            <person name="Archer D.B."/>
            <person name="Baker S.E."/>
            <person name="Benoit I."/>
            <person name="Brakhage A.A."/>
            <person name="Braus G.H."/>
            <person name="Fischer R."/>
            <person name="Frisvad J.C."/>
            <person name="Goldman G.H."/>
            <person name="Houbraken J."/>
            <person name="Oakley B."/>
            <person name="Pocsi I."/>
            <person name="Scazzocchio C."/>
            <person name="Seiboth B."/>
            <person name="vanKuyk P.A."/>
            <person name="Wortman J."/>
            <person name="Dyer P.S."/>
            <person name="Grigoriev I.V."/>
        </authorList>
    </citation>
    <scope>NUCLEOTIDE SEQUENCE [LARGE SCALE GENOMIC DNA]</scope>
    <source>
        <strain evidence="7">DTO 134E9</strain>
    </source>
</reference>
<accession>A0A1L9RXS9</accession>
<evidence type="ECO:0000259" key="5">
    <source>
        <dbReference type="SMART" id="SM00672"/>
    </source>
</evidence>